<proteinExistence type="predicted"/>
<organism evidence="1 2">
    <name type="scientific">Ridgeia piscesae</name>
    <name type="common">Tubeworm</name>
    <dbReference type="NCBI Taxonomy" id="27915"/>
    <lineage>
        <taxon>Eukaryota</taxon>
        <taxon>Metazoa</taxon>
        <taxon>Spiralia</taxon>
        <taxon>Lophotrochozoa</taxon>
        <taxon>Annelida</taxon>
        <taxon>Polychaeta</taxon>
        <taxon>Sedentaria</taxon>
        <taxon>Canalipalpata</taxon>
        <taxon>Sabellida</taxon>
        <taxon>Siboglinidae</taxon>
        <taxon>Ridgeia</taxon>
    </lineage>
</organism>
<keyword evidence="2" id="KW-1185">Reference proteome</keyword>
<comment type="caution">
    <text evidence="1">The sequence shown here is derived from an EMBL/GenBank/DDBJ whole genome shotgun (WGS) entry which is preliminary data.</text>
</comment>
<name>A0AAD9NUI5_RIDPI</name>
<protein>
    <submittedName>
        <fullName evidence="1">Uncharacterized protein</fullName>
    </submittedName>
</protein>
<reference evidence="1" key="1">
    <citation type="journal article" date="2023" name="Mol. Biol. Evol.">
        <title>Third-Generation Sequencing Reveals the Adaptive Role of the Epigenome in Three Deep-Sea Polychaetes.</title>
        <authorList>
            <person name="Perez M."/>
            <person name="Aroh O."/>
            <person name="Sun Y."/>
            <person name="Lan Y."/>
            <person name="Juniper S.K."/>
            <person name="Young C.R."/>
            <person name="Angers B."/>
            <person name="Qian P.Y."/>
        </authorList>
    </citation>
    <scope>NUCLEOTIDE SEQUENCE</scope>
    <source>
        <strain evidence="1">R07B-5</strain>
    </source>
</reference>
<dbReference type="AlphaFoldDB" id="A0AAD9NUI5"/>
<evidence type="ECO:0000313" key="2">
    <source>
        <dbReference type="Proteomes" id="UP001209878"/>
    </source>
</evidence>
<dbReference type="EMBL" id="JAODUO010000407">
    <property type="protein sequence ID" value="KAK2181181.1"/>
    <property type="molecule type" value="Genomic_DNA"/>
</dbReference>
<dbReference type="Proteomes" id="UP001209878">
    <property type="component" value="Unassembled WGS sequence"/>
</dbReference>
<gene>
    <name evidence="1" type="ORF">NP493_407g02027</name>
</gene>
<accession>A0AAD9NUI5</accession>
<sequence>MGQPQTNCNDTFSEICSVCRVHVLLVKSTKLYIVICEIVLSDLSEILGYTLFVLFNNFVYRVDAYNWNRNTLTVLVMLNKCAKYCN</sequence>
<evidence type="ECO:0000313" key="1">
    <source>
        <dbReference type="EMBL" id="KAK2181181.1"/>
    </source>
</evidence>